<dbReference type="AlphaFoldDB" id="A0A9D3Z231"/>
<comment type="caution">
    <text evidence="3">The sequence shown here is derived from an EMBL/GenBank/DDBJ whole genome shotgun (WGS) entry which is preliminary data.</text>
</comment>
<dbReference type="EMBL" id="JAIWYP010000014">
    <property type="protein sequence ID" value="KAH3711328.1"/>
    <property type="molecule type" value="Genomic_DNA"/>
</dbReference>
<dbReference type="PROSITE" id="PS01009">
    <property type="entry name" value="CRISP_1"/>
    <property type="match status" value="1"/>
</dbReference>
<sequence>MGCSASIMASNRKRSRSSYQRIAKSADSRKRKRSDQVDLTVASAVIGDKTKGHQEEERKRKRELCEQEFVQEAVTAHNHYRSLHGAPELKASKTLTAHAQVWANEIAEKNMMIHSNCTLSDDSQIGENIYMCWTSNGGTVPKARDAVRSWYNEILHYNFGCPEFSFKTGHFTQVVWRDTKLLGIAWARSSEGGIYVVANYAPAGNVHGAFGENVSQLISAGIEKAPLDDRNNNSIDVEEEA</sequence>
<dbReference type="PANTHER" id="PTHR10334">
    <property type="entry name" value="CYSTEINE-RICH SECRETORY PROTEIN-RELATED"/>
    <property type="match status" value="1"/>
</dbReference>
<proteinExistence type="predicted"/>
<dbReference type="SMART" id="SM00198">
    <property type="entry name" value="SCP"/>
    <property type="match status" value="1"/>
</dbReference>
<dbReference type="PRINTS" id="PR00837">
    <property type="entry name" value="V5TPXLIKE"/>
</dbReference>
<feature type="compositionally biased region" description="Basic and acidic residues" evidence="1">
    <location>
        <begin position="48"/>
        <end position="58"/>
    </location>
</feature>
<gene>
    <name evidence="3" type="ORF">DPMN_070833</name>
</gene>
<dbReference type="Gene3D" id="3.40.33.10">
    <property type="entry name" value="CAP"/>
    <property type="match status" value="1"/>
</dbReference>
<dbReference type="SUPFAM" id="SSF55797">
    <property type="entry name" value="PR-1-like"/>
    <property type="match status" value="1"/>
</dbReference>
<evidence type="ECO:0000256" key="1">
    <source>
        <dbReference type="SAM" id="MobiDB-lite"/>
    </source>
</evidence>
<dbReference type="InterPro" id="IPR035940">
    <property type="entry name" value="CAP_sf"/>
</dbReference>
<protein>
    <recommendedName>
        <fullName evidence="2">SCP domain-containing protein</fullName>
    </recommendedName>
</protein>
<dbReference type="Pfam" id="PF00188">
    <property type="entry name" value="CAP"/>
    <property type="match status" value="1"/>
</dbReference>
<dbReference type="Proteomes" id="UP000828390">
    <property type="component" value="Unassembled WGS sequence"/>
</dbReference>
<keyword evidence="4" id="KW-1185">Reference proteome</keyword>
<dbReference type="FunFam" id="3.40.33.10:FF:000002">
    <property type="entry name" value="Golgi-associated plant pathogenesis-related protein 1"/>
    <property type="match status" value="1"/>
</dbReference>
<dbReference type="InterPro" id="IPR034113">
    <property type="entry name" value="SCP_GAPR1-like"/>
</dbReference>
<dbReference type="InterPro" id="IPR014044">
    <property type="entry name" value="CAP_dom"/>
</dbReference>
<dbReference type="InterPro" id="IPR001283">
    <property type="entry name" value="CRISP-related"/>
</dbReference>
<feature type="region of interest" description="Disordered" evidence="1">
    <location>
        <begin position="1"/>
        <end position="60"/>
    </location>
</feature>
<organism evidence="3 4">
    <name type="scientific">Dreissena polymorpha</name>
    <name type="common">Zebra mussel</name>
    <name type="synonym">Mytilus polymorpha</name>
    <dbReference type="NCBI Taxonomy" id="45954"/>
    <lineage>
        <taxon>Eukaryota</taxon>
        <taxon>Metazoa</taxon>
        <taxon>Spiralia</taxon>
        <taxon>Lophotrochozoa</taxon>
        <taxon>Mollusca</taxon>
        <taxon>Bivalvia</taxon>
        <taxon>Autobranchia</taxon>
        <taxon>Heteroconchia</taxon>
        <taxon>Euheterodonta</taxon>
        <taxon>Imparidentia</taxon>
        <taxon>Neoheterodontei</taxon>
        <taxon>Myida</taxon>
        <taxon>Dreissenoidea</taxon>
        <taxon>Dreissenidae</taxon>
        <taxon>Dreissena</taxon>
    </lineage>
</organism>
<evidence type="ECO:0000259" key="2">
    <source>
        <dbReference type="SMART" id="SM00198"/>
    </source>
</evidence>
<dbReference type="InterPro" id="IPR018244">
    <property type="entry name" value="Allrgn_V5/Tpx1_CS"/>
</dbReference>
<accession>A0A9D3Z231</accession>
<evidence type="ECO:0000313" key="4">
    <source>
        <dbReference type="Proteomes" id="UP000828390"/>
    </source>
</evidence>
<feature type="domain" description="SCP" evidence="2">
    <location>
        <begin position="68"/>
        <end position="208"/>
    </location>
</feature>
<reference evidence="3" key="2">
    <citation type="submission" date="2020-11" db="EMBL/GenBank/DDBJ databases">
        <authorList>
            <person name="McCartney M.A."/>
            <person name="Auch B."/>
            <person name="Kono T."/>
            <person name="Mallez S."/>
            <person name="Becker A."/>
            <person name="Gohl D.M."/>
            <person name="Silverstein K.A.T."/>
            <person name="Koren S."/>
            <person name="Bechman K.B."/>
            <person name="Herman A."/>
            <person name="Abrahante J.E."/>
            <person name="Garbe J."/>
        </authorList>
    </citation>
    <scope>NUCLEOTIDE SEQUENCE</scope>
    <source>
        <strain evidence="3">Duluth1</strain>
        <tissue evidence="3">Whole animal</tissue>
    </source>
</reference>
<dbReference type="GO" id="GO:0005576">
    <property type="term" value="C:extracellular region"/>
    <property type="evidence" value="ECO:0007669"/>
    <property type="project" value="InterPro"/>
</dbReference>
<evidence type="ECO:0000313" key="3">
    <source>
        <dbReference type="EMBL" id="KAH3711328.1"/>
    </source>
</evidence>
<reference evidence="3" key="1">
    <citation type="journal article" date="2019" name="bioRxiv">
        <title>The Genome of the Zebra Mussel, Dreissena polymorpha: A Resource for Invasive Species Research.</title>
        <authorList>
            <person name="McCartney M.A."/>
            <person name="Auch B."/>
            <person name="Kono T."/>
            <person name="Mallez S."/>
            <person name="Zhang Y."/>
            <person name="Obille A."/>
            <person name="Becker A."/>
            <person name="Abrahante J.E."/>
            <person name="Garbe J."/>
            <person name="Badalamenti J.P."/>
            <person name="Herman A."/>
            <person name="Mangelson H."/>
            <person name="Liachko I."/>
            <person name="Sullivan S."/>
            <person name="Sone E.D."/>
            <person name="Koren S."/>
            <person name="Silverstein K.A.T."/>
            <person name="Beckman K.B."/>
            <person name="Gohl D.M."/>
        </authorList>
    </citation>
    <scope>NUCLEOTIDE SEQUENCE</scope>
    <source>
        <strain evidence="3">Duluth1</strain>
        <tissue evidence="3">Whole animal</tissue>
    </source>
</reference>
<name>A0A9D3Z231_DREPO</name>
<dbReference type="CDD" id="cd05382">
    <property type="entry name" value="CAP_GAPR1-like"/>
    <property type="match status" value="1"/>
</dbReference>